<protein>
    <submittedName>
        <fullName evidence="2">Retrovirus-related Pol Polyprotein from transposon TNT 1-94</fullName>
    </submittedName>
</protein>
<name>A0A225UDP3_9STRA</name>
<feature type="domain" description="Retroviral polymerase SH3-like" evidence="1">
    <location>
        <begin position="29"/>
        <end position="85"/>
    </location>
</feature>
<accession>A0A225UDP3</accession>
<feature type="non-terminal residue" evidence="2">
    <location>
        <position position="1"/>
    </location>
</feature>
<sequence length="250" mass="28627">PMSRLKNRTPYELVKGVSPDVKVLQVWGCVCFAYVPEAVRKDKKLSARAIKSRFLGISEDTKRYRLLDVYNNKHFVARSVTFDTENCASIITRSFGTEPEQLTADELNEIDSLGRVRRNEPSIPKVPIDENKAQELSVGVKSTKRRLPVAVGAKRRSRRKVAAQDTTVERPKRDRTQTVRYGEYKCFQTHIDKTIAVDGIVKRISVPKSLREALSGPQRKQWQEALDLEYQSLLENGTWKLTKCTVAYWI</sequence>
<reference evidence="3" key="1">
    <citation type="submission" date="2017-03" db="EMBL/GenBank/DDBJ databases">
        <title>Phytopthora megakarya and P. palmivora, two closely related causual agents of cacao black pod achieved similar genome size and gene model numbers by different mechanisms.</title>
        <authorList>
            <person name="Ali S."/>
            <person name="Shao J."/>
            <person name="Larry D.J."/>
            <person name="Kronmiller B."/>
            <person name="Shen D."/>
            <person name="Strem M.D."/>
            <person name="Melnick R.L."/>
            <person name="Guiltinan M.J."/>
            <person name="Tyler B.M."/>
            <person name="Meinhardt L.W."/>
            <person name="Bailey B.A."/>
        </authorList>
    </citation>
    <scope>NUCLEOTIDE SEQUENCE [LARGE SCALE GENOMIC DNA]</scope>
    <source>
        <strain evidence="3">zdho120</strain>
    </source>
</reference>
<dbReference type="STRING" id="4795.A0A225UDP3"/>
<dbReference type="InterPro" id="IPR057670">
    <property type="entry name" value="SH3_retrovirus"/>
</dbReference>
<gene>
    <name evidence="2" type="ORF">PHMEG_00040476</name>
</gene>
<proteinExistence type="predicted"/>
<keyword evidence="3" id="KW-1185">Reference proteome</keyword>
<comment type="caution">
    <text evidence="2">The sequence shown here is derived from an EMBL/GenBank/DDBJ whole genome shotgun (WGS) entry which is preliminary data.</text>
</comment>
<evidence type="ECO:0000313" key="2">
    <source>
        <dbReference type="EMBL" id="OWY91093.1"/>
    </source>
</evidence>
<dbReference type="Proteomes" id="UP000198211">
    <property type="component" value="Unassembled WGS sequence"/>
</dbReference>
<evidence type="ECO:0000259" key="1">
    <source>
        <dbReference type="Pfam" id="PF25597"/>
    </source>
</evidence>
<dbReference type="OrthoDB" id="109980at2759"/>
<dbReference type="AlphaFoldDB" id="A0A225UDP3"/>
<dbReference type="EMBL" id="NBNE01021105">
    <property type="protein sequence ID" value="OWY91093.1"/>
    <property type="molecule type" value="Genomic_DNA"/>
</dbReference>
<evidence type="ECO:0000313" key="3">
    <source>
        <dbReference type="Proteomes" id="UP000198211"/>
    </source>
</evidence>
<dbReference type="Pfam" id="PF25597">
    <property type="entry name" value="SH3_retrovirus"/>
    <property type="match status" value="1"/>
</dbReference>
<organism evidence="2 3">
    <name type="scientific">Phytophthora megakarya</name>
    <dbReference type="NCBI Taxonomy" id="4795"/>
    <lineage>
        <taxon>Eukaryota</taxon>
        <taxon>Sar</taxon>
        <taxon>Stramenopiles</taxon>
        <taxon>Oomycota</taxon>
        <taxon>Peronosporomycetes</taxon>
        <taxon>Peronosporales</taxon>
        <taxon>Peronosporaceae</taxon>
        <taxon>Phytophthora</taxon>
    </lineage>
</organism>